<comment type="caution">
    <text evidence="2">The sequence shown here is derived from an EMBL/GenBank/DDBJ whole genome shotgun (WGS) entry which is preliminary data.</text>
</comment>
<feature type="compositionally biased region" description="Low complexity" evidence="1">
    <location>
        <begin position="193"/>
        <end position="207"/>
    </location>
</feature>
<dbReference type="EMBL" id="MU865575">
    <property type="protein sequence ID" value="KAK4221196.1"/>
    <property type="molecule type" value="Genomic_DNA"/>
</dbReference>
<evidence type="ECO:0000256" key="1">
    <source>
        <dbReference type="SAM" id="MobiDB-lite"/>
    </source>
</evidence>
<evidence type="ECO:0000313" key="2">
    <source>
        <dbReference type="EMBL" id="KAK4221196.1"/>
    </source>
</evidence>
<keyword evidence="3" id="KW-1185">Reference proteome</keyword>
<sequence>MTPTDLMTPPYDLSLYSPTPILINLHYTLHWSTHSPPSGTPNRRQIFPPQTFAALLPTDSTTQHFLSTLHQSCLNRIRSSTRFTSYAFTSPINCEAEFNIIYSPFNTTTKTGGLSIRTLSTPELSNQLHLIKLRNYQDVIRADMAIEIDLLKERNDREMASMQQHLRGIASDCLRLFPALDNQPSRKSEENDTTSSSTAAKTTKCTD</sequence>
<name>A0AAN7BCY2_9PEZI</name>
<protein>
    <submittedName>
        <fullName evidence="2">Uncharacterized protein</fullName>
    </submittedName>
</protein>
<reference evidence="2" key="1">
    <citation type="journal article" date="2023" name="Mol. Phylogenet. Evol.">
        <title>Genome-scale phylogeny and comparative genomics of the fungal order Sordariales.</title>
        <authorList>
            <person name="Hensen N."/>
            <person name="Bonometti L."/>
            <person name="Westerberg I."/>
            <person name="Brannstrom I.O."/>
            <person name="Guillou S."/>
            <person name="Cros-Aarteil S."/>
            <person name="Calhoun S."/>
            <person name="Haridas S."/>
            <person name="Kuo A."/>
            <person name="Mondo S."/>
            <person name="Pangilinan J."/>
            <person name="Riley R."/>
            <person name="LaButti K."/>
            <person name="Andreopoulos B."/>
            <person name="Lipzen A."/>
            <person name="Chen C."/>
            <person name="Yan M."/>
            <person name="Daum C."/>
            <person name="Ng V."/>
            <person name="Clum A."/>
            <person name="Steindorff A."/>
            <person name="Ohm R.A."/>
            <person name="Martin F."/>
            <person name="Silar P."/>
            <person name="Natvig D.O."/>
            <person name="Lalanne C."/>
            <person name="Gautier V."/>
            <person name="Ament-Velasquez S.L."/>
            <person name="Kruys A."/>
            <person name="Hutchinson M.I."/>
            <person name="Powell A.J."/>
            <person name="Barry K."/>
            <person name="Miller A.N."/>
            <person name="Grigoriev I.V."/>
            <person name="Debuchy R."/>
            <person name="Gladieux P."/>
            <person name="Hiltunen Thoren M."/>
            <person name="Johannesson H."/>
        </authorList>
    </citation>
    <scope>NUCLEOTIDE SEQUENCE</scope>
    <source>
        <strain evidence="2">CBS 990.96</strain>
    </source>
</reference>
<proteinExistence type="predicted"/>
<dbReference type="Proteomes" id="UP001301958">
    <property type="component" value="Unassembled WGS sequence"/>
</dbReference>
<gene>
    <name evidence="2" type="ORF">QBC38DRAFT_505104</name>
</gene>
<reference evidence="2" key="2">
    <citation type="submission" date="2023-05" db="EMBL/GenBank/DDBJ databases">
        <authorList>
            <consortium name="Lawrence Berkeley National Laboratory"/>
            <person name="Steindorff A."/>
            <person name="Hensen N."/>
            <person name="Bonometti L."/>
            <person name="Westerberg I."/>
            <person name="Brannstrom I.O."/>
            <person name="Guillou S."/>
            <person name="Cros-Aarteil S."/>
            <person name="Calhoun S."/>
            <person name="Haridas S."/>
            <person name="Kuo A."/>
            <person name="Mondo S."/>
            <person name="Pangilinan J."/>
            <person name="Riley R."/>
            <person name="Labutti K."/>
            <person name="Andreopoulos B."/>
            <person name="Lipzen A."/>
            <person name="Chen C."/>
            <person name="Yanf M."/>
            <person name="Daum C."/>
            <person name="Ng V."/>
            <person name="Clum A."/>
            <person name="Ohm R."/>
            <person name="Martin F."/>
            <person name="Silar P."/>
            <person name="Natvig D."/>
            <person name="Lalanne C."/>
            <person name="Gautier V."/>
            <person name="Ament-Velasquez S.L."/>
            <person name="Kruys A."/>
            <person name="Hutchinson M.I."/>
            <person name="Powell A.J."/>
            <person name="Barry K."/>
            <person name="Miller A.N."/>
            <person name="Grigoriev I.V."/>
            <person name="Debuchy R."/>
            <person name="Gladieux P."/>
            <person name="Thoren M.H."/>
            <person name="Johannesson H."/>
        </authorList>
    </citation>
    <scope>NUCLEOTIDE SEQUENCE</scope>
    <source>
        <strain evidence="2">CBS 990.96</strain>
    </source>
</reference>
<dbReference type="AlphaFoldDB" id="A0AAN7BCY2"/>
<evidence type="ECO:0000313" key="3">
    <source>
        <dbReference type="Proteomes" id="UP001301958"/>
    </source>
</evidence>
<feature type="region of interest" description="Disordered" evidence="1">
    <location>
        <begin position="181"/>
        <end position="207"/>
    </location>
</feature>
<organism evidence="2 3">
    <name type="scientific">Podospora fimiseda</name>
    <dbReference type="NCBI Taxonomy" id="252190"/>
    <lineage>
        <taxon>Eukaryota</taxon>
        <taxon>Fungi</taxon>
        <taxon>Dikarya</taxon>
        <taxon>Ascomycota</taxon>
        <taxon>Pezizomycotina</taxon>
        <taxon>Sordariomycetes</taxon>
        <taxon>Sordariomycetidae</taxon>
        <taxon>Sordariales</taxon>
        <taxon>Podosporaceae</taxon>
        <taxon>Podospora</taxon>
    </lineage>
</organism>
<accession>A0AAN7BCY2</accession>